<dbReference type="AlphaFoldDB" id="A0A2C5WUH2"/>
<keyword evidence="3" id="KW-1185">Reference proteome</keyword>
<proteinExistence type="predicted"/>
<feature type="chain" id="PRO_5012496728" evidence="1">
    <location>
        <begin position="16"/>
        <end position="189"/>
    </location>
</feature>
<sequence>MQLALILFLSNMVMGLCSTTASNRTRLAPPGCPDFGTLTSWDSCRPRYSSNTTWDDSAGNYTLNSSATNSTCDSDVNNTTETASISEQTDILPVVLFEQDCCYENIQQICTCRKWDEWCRSRYSTCCGPVRECAEQCVCIPDELICGKSKYDRVCSDPYAGQPSMETEIMARQTSHEQSRVFQCPDCST</sequence>
<reference evidence="2 3" key="1">
    <citation type="journal article" date="2013" name="Fungal Biol.">
        <title>Analysis of microsatellite markers in the genome of the plant pathogen Ceratocystis fimbriata.</title>
        <authorList>
            <person name="Simpson M.C."/>
            <person name="Wilken P.M."/>
            <person name="Coetzee M.P."/>
            <person name="Wingfield M.J."/>
            <person name="Wingfield B.D."/>
        </authorList>
    </citation>
    <scope>NUCLEOTIDE SEQUENCE [LARGE SCALE GENOMIC DNA]</scope>
    <source>
        <strain evidence="2 3">CBS 114723</strain>
    </source>
</reference>
<comment type="caution">
    <text evidence="2">The sequence shown here is derived from an EMBL/GenBank/DDBJ whole genome shotgun (WGS) entry which is preliminary data.</text>
</comment>
<feature type="signal peptide" evidence="1">
    <location>
        <begin position="1"/>
        <end position="15"/>
    </location>
</feature>
<dbReference type="EMBL" id="APWK03000165">
    <property type="protein sequence ID" value="PHH49845.1"/>
    <property type="molecule type" value="Genomic_DNA"/>
</dbReference>
<reference evidence="2 3" key="2">
    <citation type="journal article" date="2013" name="IMA Fungus">
        <title>IMA Genome-F 1: Ceratocystis fimbriata: Draft nuclear genome sequence for the plant pathogen, Ceratocystis fimbriata.</title>
        <authorList>
            <person name="Wilken P.M."/>
            <person name="Steenkamp E.T."/>
            <person name="Wingfield M.J."/>
            <person name="de Beer Z.W."/>
            <person name="Wingfield B.D."/>
        </authorList>
    </citation>
    <scope>NUCLEOTIDE SEQUENCE [LARGE SCALE GENOMIC DNA]</scope>
    <source>
        <strain evidence="2 3">CBS 114723</strain>
    </source>
</reference>
<accession>A0A2C5WUH2</accession>
<dbReference type="Proteomes" id="UP000222788">
    <property type="component" value="Unassembled WGS sequence"/>
</dbReference>
<evidence type="ECO:0000256" key="1">
    <source>
        <dbReference type="SAM" id="SignalP"/>
    </source>
</evidence>
<protein>
    <submittedName>
        <fullName evidence="2">Uncharacterized protein</fullName>
    </submittedName>
</protein>
<name>A0A2C5WUH2_9PEZI</name>
<evidence type="ECO:0000313" key="3">
    <source>
        <dbReference type="Proteomes" id="UP000222788"/>
    </source>
</evidence>
<gene>
    <name evidence="2" type="ORF">CFIMG_006503RAa</name>
</gene>
<organism evidence="2 3">
    <name type="scientific">Ceratocystis fimbriata CBS 114723</name>
    <dbReference type="NCBI Taxonomy" id="1035309"/>
    <lineage>
        <taxon>Eukaryota</taxon>
        <taxon>Fungi</taxon>
        <taxon>Dikarya</taxon>
        <taxon>Ascomycota</taxon>
        <taxon>Pezizomycotina</taxon>
        <taxon>Sordariomycetes</taxon>
        <taxon>Hypocreomycetidae</taxon>
        <taxon>Microascales</taxon>
        <taxon>Ceratocystidaceae</taxon>
        <taxon>Ceratocystis</taxon>
    </lineage>
</organism>
<evidence type="ECO:0000313" key="2">
    <source>
        <dbReference type="EMBL" id="PHH49845.1"/>
    </source>
</evidence>
<keyword evidence="1" id="KW-0732">Signal</keyword>